<keyword evidence="1" id="KW-0732">Signal</keyword>
<comment type="caution">
    <text evidence="3">The sequence shown here is derived from an EMBL/GenBank/DDBJ whole genome shotgun (WGS) entry which is preliminary data.</text>
</comment>
<evidence type="ECO:0000256" key="1">
    <source>
        <dbReference type="SAM" id="SignalP"/>
    </source>
</evidence>
<evidence type="ECO:0000313" key="4">
    <source>
        <dbReference type="Proteomes" id="UP000196355"/>
    </source>
</evidence>
<reference evidence="4" key="1">
    <citation type="submission" date="2017-02" db="EMBL/GenBank/DDBJ databases">
        <authorList>
            <person name="Tetz G."/>
            <person name="Tetz V."/>
        </authorList>
    </citation>
    <scope>NUCLEOTIDE SEQUENCE [LARGE SCALE GENOMIC DNA]</scope>
    <source>
        <strain evidence="4">VT16-26</strain>
    </source>
</reference>
<gene>
    <name evidence="3" type="ORF">B0E34_05475</name>
</gene>
<dbReference type="EMBL" id="MVAG01000088">
    <property type="protein sequence ID" value="OVE59369.1"/>
    <property type="molecule type" value="Genomic_DNA"/>
</dbReference>
<evidence type="ECO:0000259" key="2">
    <source>
        <dbReference type="Pfam" id="PF00144"/>
    </source>
</evidence>
<dbReference type="InterPro" id="IPR001466">
    <property type="entry name" value="Beta-lactam-related"/>
</dbReference>
<dbReference type="InterPro" id="IPR050789">
    <property type="entry name" value="Diverse_Enzym_Activities"/>
</dbReference>
<dbReference type="Pfam" id="PF00144">
    <property type="entry name" value="Beta-lactamase"/>
    <property type="match status" value="1"/>
</dbReference>
<dbReference type="PROSITE" id="PS51257">
    <property type="entry name" value="PROKAR_LIPOPROTEIN"/>
    <property type="match status" value="1"/>
</dbReference>
<dbReference type="RefSeq" id="WP_087707658.1">
    <property type="nucleotide sequence ID" value="NZ_MVAG01000088.1"/>
</dbReference>
<name>A0A202C6E2_9FLAO</name>
<keyword evidence="3" id="KW-0378">Hydrolase</keyword>
<keyword evidence="4" id="KW-1185">Reference proteome</keyword>
<organism evidence="3 4">
    <name type="scientific">Chryseobacterium mucoviscidosis</name>
    <dbReference type="NCBI Taxonomy" id="1945581"/>
    <lineage>
        <taxon>Bacteria</taxon>
        <taxon>Pseudomonadati</taxon>
        <taxon>Bacteroidota</taxon>
        <taxon>Flavobacteriia</taxon>
        <taxon>Flavobacteriales</taxon>
        <taxon>Weeksellaceae</taxon>
        <taxon>Chryseobacterium group</taxon>
        <taxon>Chryseobacterium</taxon>
    </lineage>
</organism>
<sequence length="365" mass="40708">MKIKNLFSVPAFCFLALSCSSSDDITEPSSDPNSTVSTTEAMYFPPSNSDVWETKSLSSLNWHQDKVQDLLTYLETKHSKSFMILQNGRIVMENYFSGHTSTTPWYWASAGKTLTSTVTGIAEQEGFININNKVSTYIGTGWTSAPLAKENLITCRNLLTMTSGLDDSLGDNVSPANLQYKADAGTRWAYHNVYVKLQDVVAAATGQTWSQYFNTKLRDKIGMTGNWIQSGDNSVYWSTTRSMARFGLMALNNGNWNGTQIINSNYFQSATNTSQSINLAYGYLWWLNGKTSYHMPQTQFQFNGKLIPSAPDDMFCALGKNDQKIYVVPSKKLVIIRMGDAADNVNLALSDFDDVLWQKINAVIN</sequence>
<feature type="domain" description="Beta-lactamase-related" evidence="2">
    <location>
        <begin position="81"/>
        <end position="337"/>
    </location>
</feature>
<dbReference type="SUPFAM" id="SSF56601">
    <property type="entry name" value="beta-lactamase/transpeptidase-like"/>
    <property type="match status" value="1"/>
</dbReference>
<dbReference type="Gene3D" id="3.40.710.10">
    <property type="entry name" value="DD-peptidase/beta-lactamase superfamily"/>
    <property type="match status" value="1"/>
</dbReference>
<dbReference type="AlphaFoldDB" id="A0A202C6E2"/>
<dbReference type="InterPro" id="IPR012338">
    <property type="entry name" value="Beta-lactam/transpept-like"/>
</dbReference>
<feature type="signal peptide" evidence="1">
    <location>
        <begin position="1"/>
        <end position="23"/>
    </location>
</feature>
<dbReference type="GO" id="GO:0016787">
    <property type="term" value="F:hydrolase activity"/>
    <property type="evidence" value="ECO:0007669"/>
    <property type="project" value="UniProtKB-KW"/>
</dbReference>
<evidence type="ECO:0000313" key="3">
    <source>
        <dbReference type="EMBL" id="OVE59369.1"/>
    </source>
</evidence>
<feature type="chain" id="PRO_5012510087" evidence="1">
    <location>
        <begin position="24"/>
        <end position="365"/>
    </location>
</feature>
<accession>A0A202C6E2</accession>
<proteinExistence type="predicted"/>
<protein>
    <submittedName>
        <fullName evidence="3">Serine hydrolase</fullName>
    </submittedName>
</protein>
<dbReference type="Proteomes" id="UP000196355">
    <property type="component" value="Unassembled WGS sequence"/>
</dbReference>
<dbReference type="PANTHER" id="PTHR43283:SF7">
    <property type="entry name" value="BETA-LACTAMASE-RELATED DOMAIN-CONTAINING PROTEIN"/>
    <property type="match status" value="1"/>
</dbReference>
<dbReference type="PANTHER" id="PTHR43283">
    <property type="entry name" value="BETA-LACTAMASE-RELATED"/>
    <property type="match status" value="1"/>
</dbReference>